<accession>A0A481W4S6</accession>
<dbReference type="EMBL" id="MK552327">
    <property type="protein sequence ID" value="QBJ02810.1"/>
    <property type="molecule type" value="Genomic_DNA"/>
</dbReference>
<dbReference type="Proteomes" id="UP000294134">
    <property type="component" value="Segment"/>
</dbReference>
<evidence type="ECO:0000313" key="2">
    <source>
        <dbReference type="Proteomes" id="UP000294134"/>
    </source>
</evidence>
<sequence length="165" mass="18401">MSVVIVTPDAIHEVANALTPHDRKWVAVAIEDDATYGAVIIKCPFTHGMFYKELLTTIRQTAGEGFCHSVVHYLASINAEVVYVAQNDEGTPEIVFINNSEFQKLNTDGIIVRVDDSIDAEVVQRAMDKDKWNCEQNEQPYYIKSTIDTLLANGLLSGTYTITNF</sequence>
<evidence type="ECO:0000313" key="1">
    <source>
        <dbReference type="EMBL" id="QBJ02810.1"/>
    </source>
</evidence>
<name>A0A481W4S6_9CAUD</name>
<keyword evidence="2" id="KW-1185">Reference proteome</keyword>
<protein>
    <submittedName>
        <fullName evidence="1">Uncharacterized protein</fullName>
    </submittedName>
</protein>
<organism evidence="1 2">
    <name type="scientific">Pseudomonas phage Psa21</name>
    <dbReference type="NCBI Taxonomy" id="2530023"/>
    <lineage>
        <taxon>Viruses</taxon>
        <taxon>Duplodnaviria</taxon>
        <taxon>Heunggongvirae</taxon>
        <taxon>Uroviricota</taxon>
        <taxon>Caudoviricetes</taxon>
        <taxon>Chimalliviridae</taxon>
        <taxon>Tepukevirus</taxon>
        <taxon>Tepukevirus Psa21</taxon>
    </lineage>
</organism>
<proteinExistence type="predicted"/>
<reference evidence="1 2" key="1">
    <citation type="submission" date="2019-02" db="EMBL/GenBank/DDBJ databases">
        <authorList>
            <person name="Frampton R.A."/>
            <person name="Wojtus J.K."/>
            <person name="Fineran P.C."/>
            <person name="Hendrickson H.L."/>
        </authorList>
    </citation>
    <scope>NUCLEOTIDE SEQUENCE [LARGE SCALE GENOMIC DNA]</scope>
</reference>
<gene>
    <name evidence="1" type="ORF">PSA21_284</name>
</gene>